<evidence type="ECO:0000259" key="2">
    <source>
        <dbReference type="Pfam" id="PF13280"/>
    </source>
</evidence>
<feature type="region of interest" description="Disordered" evidence="1">
    <location>
        <begin position="1"/>
        <end position="28"/>
    </location>
</feature>
<keyword evidence="4" id="KW-1185">Reference proteome</keyword>
<protein>
    <submittedName>
        <fullName evidence="3">DNA-binding protein</fullName>
    </submittedName>
</protein>
<reference evidence="3 4" key="1">
    <citation type="submission" date="2017-10" db="EMBL/GenBank/DDBJ databases">
        <title>Draft genome sequences of strains TRE 1, TRE 9, TRE H and TRI 7, isolated from tamarins, belonging to four potential novel Bifidobacterium species.</title>
        <authorList>
            <person name="Mattarelli P."/>
            <person name="Modesto M."/>
            <person name="Puglisi E."/>
            <person name="Morelli L."/>
            <person name="Spezio C."/>
            <person name="Bonetti A."/>
            <person name="Sandri C."/>
        </authorList>
    </citation>
    <scope>NUCLEOTIDE SEQUENCE [LARGE SCALE GENOMIC DNA]</scope>
    <source>
        <strain evidence="4">TRI7</strain>
    </source>
</reference>
<comment type="caution">
    <text evidence="3">The sequence shown here is derived from an EMBL/GenBank/DDBJ whole genome shotgun (WGS) entry which is preliminary data.</text>
</comment>
<dbReference type="InterPro" id="IPR026881">
    <property type="entry name" value="WYL_dom"/>
</dbReference>
<accession>A0A2M9HET6</accession>
<evidence type="ECO:0000313" key="3">
    <source>
        <dbReference type="EMBL" id="PJM75324.1"/>
    </source>
</evidence>
<dbReference type="GO" id="GO:0003677">
    <property type="term" value="F:DNA binding"/>
    <property type="evidence" value="ECO:0007669"/>
    <property type="project" value="UniProtKB-KW"/>
</dbReference>
<dbReference type="EMBL" id="PEBK01000004">
    <property type="protein sequence ID" value="PJM75324.1"/>
    <property type="molecule type" value="Genomic_DNA"/>
</dbReference>
<dbReference type="Proteomes" id="UP000231451">
    <property type="component" value="Unassembled WGS sequence"/>
</dbReference>
<feature type="domain" description="WYL" evidence="2">
    <location>
        <begin position="169"/>
        <end position="246"/>
    </location>
</feature>
<gene>
    <name evidence="3" type="ORF">CSQ87_04730</name>
</gene>
<dbReference type="OrthoDB" id="3235497at2"/>
<dbReference type="Pfam" id="PF13280">
    <property type="entry name" value="WYL"/>
    <property type="match status" value="1"/>
</dbReference>
<feature type="compositionally biased region" description="Basic and acidic residues" evidence="1">
    <location>
        <begin position="1"/>
        <end position="26"/>
    </location>
</feature>
<proteinExistence type="predicted"/>
<dbReference type="PROSITE" id="PS52050">
    <property type="entry name" value="WYL"/>
    <property type="match status" value="1"/>
</dbReference>
<keyword evidence="3" id="KW-0238">DNA-binding</keyword>
<dbReference type="AlphaFoldDB" id="A0A2M9HET6"/>
<sequence length="373" mass="42281">MSSPDRGEVSDRSGALERRGASDRRPGASTAQIVVRILEVLSQHTDREHGMTLETLCSLVGASAKTLRGHLRMLEEIRPFGRRIGRLRKADITDALAPDATVGWYMEPVLDAAQVRLLADSLALSRINADTTRELLDRLQALSGVSGGDIAIDQIAAPRHYNREFLINIEKLNDAIRAERVVRYRYCRYDDSGELVPRVDETGRIKRYAADPYQMLYKNGRYYLLCHRHGLANLSYLHVDRIRELELLPENEPLQRRLDDFADVGRFDIAEHMAERPYPMGGPAVDIHMRVTGSLEPVFDWFDRPEVTPIADGADAVGVRAYDVHVRANERATLWWALQYAAFDYGTIEILEPQSLRDSLRQAGQSLVRRYAD</sequence>
<name>A0A2M9HET6_9BIFI</name>
<evidence type="ECO:0000313" key="4">
    <source>
        <dbReference type="Proteomes" id="UP000231451"/>
    </source>
</evidence>
<evidence type="ECO:0000256" key="1">
    <source>
        <dbReference type="SAM" id="MobiDB-lite"/>
    </source>
</evidence>
<organism evidence="3 4">
    <name type="scientific">Bifidobacterium simiarum</name>
    <dbReference type="NCBI Taxonomy" id="2045441"/>
    <lineage>
        <taxon>Bacteria</taxon>
        <taxon>Bacillati</taxon>
        <taxon>Actinomycetota</taxon>
        <taxon>Actinomycetes</taxon>
        <taxon>Bifidobacteriales</taxon>
        <taxon>Bifidobacteriaceae</taxon>
        <taxon>Bifidobacterium</taxon>
    </lineage>
</organism>